<keyword evidence="4 11" id="KW-0963">Cytoplasm</keyword>
<comment type="similarity">
    <text evidence="2 11">Belongs to the 'phage' integrase family. XerD subfamily.</text>
</comment>
<evidence type="ECO:0000256" key="4">
    <source>
        <dbReference type="ARBA" id="ARBA00022490"/>
    </source>
</evidence>
<feature type="active site" evidence="11">
    <location>
        <position position="191"/>
    </location>
</feature>
<feature type="active site" evidence="11">
    <location>
        <position position="288"/>
    </location>
</feature>
<dbReference type="GO" id="GO:0006313">
    <property type="term" value="P:DNA transposition"/>
    <property type="evidence" value="ECO:0007669"/>
    <property type="project" value="UniProtKB-UniRule"/>
</dbReference>
<dbReference type="NCBIfam" id="NF001399">
    <property type="entry name" value="PRK00283.1"/>
    <property type="match status" value="1"/>
</dbReference>
<comment type="subunit">
    <text evidence="11">Forms a cyclic heterotetrameric complex composed of two molecules of XerC and two molecules of XerD.</text>
</comment>
<evidence type="ECO:0000256" key="11">
    <source>
        <dbReference type="HAMAP-Rule" id="MF_01807"/>
    </source>
</evidence>
<dbReference type="InterPro" id="IPR011010">
    <property type="entry name" value="DNA_brk_join_enz"/>
</dbReference>
<gene>
    <name evidence="11" type="primary">xerD</name>
    <name evidence="14" type="ORF">FC92_GL000033</name>
</gene>
<comment type="caution">
    <text evidence="14">The sequence shown here is derived from an EMBL/GenBank/DDBJ whole genome shotgun (WGS) entry which is preliminary data.</text>
</comment>
<feature type="active site" description="O-(3'-phospho-DNA)-tyrosine intermediate" evidence="11">
    <location>
        <position position="297"/>
    </location>
</feature>
<dbReference type="InterPro" id="IPR010998">
    <property type="entry name" value="Integrase_recombinase_N"/>
</dbReference>
<dbReference type="Proteomes" id="UP000051448">
    <property type="component" value="Unassembled WGS sequence"/>
</dbReference>
<dbReference type="NCBIfam" id="NF040815">
    <property type="entry name" value="recomb_XerA_Arch"/>
    <property type="match status" value="1"/>
</dbReference>
<evidence type="ECO:0000256" key="5">
    <source>
        <dbReference type="ARBA" id="ARBA00022618"/>
    </source>
</evidence>
<dbReference type="InterPro" id="IPR050090">
    <property type="entry name" value="Tyrosine_recombinase_XerCD"/>
</dbReference>
<dbReference type="GO" id="GO:0009037">
    <property type="term" value="F:tyrosine-based site-specific recombinase activity"/>
    <property type="evidence" value="ECO:0007669"/>
    <property type="project" value="UniProtKB-UniRule"/>
</dbReference>
<dbReference type="InterPro" id="IPR023009">
    <property type="entry name" value="Tyrosine_recombinase_XerC/XerD"/>
</dbReference>
<reference evidence="14 15" key="1">
    <citation type="journal article" date="2015" name="Genome Announc.">
        <title>Expanding the biotechnology potential of lactobacilli through comparative genomics of 213 strains and associated genera.</title>
        <authorList>
            <person name="Sun Z."/>
            <person name="Harris H.M."/>
            <person name="McCann A."/>
            <person name="Guo C."/>
            <person name="Argimon S."/>
            <person name="Zhang W."/>
            <person name="Yang X."/>
            <person name="Jeffery I.B."/>
            <person name="Cooney J.C."/>
            <person name="Kagawa T.F."/>
            <person name="Liu W."/>
            <person name="Song Y."/>
            <person name="Salvetti E."/>
            <person name="Wrobel A."/>
            <person name="Rasinkangas P."/>
            <person name="Parkhill J."/>
            <person name="Rea M.C."/>
            <person name="O'Sullivan O."/>
            <person name="Ritari J."/>
            <person name="Douillard F.P."/>
            <person name="Paul Ross R."/>
            <person name="Yang R."/>
            <person name="Briner A.E."/>
            <person name="Felis G.E."/>
            <person name="de Vos W.M."/>
            <person name="Barrangou R."/>
            <person name="Klaenhammer T.R."/>
            <person name="Caufield P.W."/>
            <person name="Cui Y."/>
            <person name="Zhang H."/>
            <person name="O'Toole P.W."/>
        </authorList>
    </citation>
    <scope>NUCLEOTIDE SEQUENCE [LARGE SCALE GENOMIC DNA]</scope>
    <source>
        <strain evidence="14 15">DSM 19519</strain>
    </source>
</reference>
<evidence type="ECO:0000256" key="1">
    <source>
        <dbReference type="ARBA" id="ARBA00004496"/>
    </source>
</evidence>
<evidence type="ECO:0000256" key="6">
    <source>
        <dbReference type="ARBA" id="ARBA00022829"/>
    </source>
</evidence>
<keyword evidence="7 11" id="KW-0229">DNA integration</keyword>
<evidence type="ECO:0000313" key="14">
    <source>
        <dbReference type="EMBL" id="KRL08244.1"/>
    </source>
</evidence>
<dbReference type="InterPro" id="IPR004107">
    <property type="entry name" value="Integrase_SAM-like_N"/>
</dbReference>
<keyword evidence="9 11" id="KW-0233">DNA recombination</keyword>
<dbReference type="Pfam" id="PF02899">
    <property type="entry name" value="Phage_int_SAM_1"/>
    <property type="match status" value="1"/>
</dbReference>
<feature type="domain" description="Core-binding (CB)" evidence="13">
    <location>
        <begin position="20"/>
        <end position="106"/>
    </location>
</feature>
<feature type="active site" evidence="11">
    <location>
        <position position="167"/>
    </location>
</feature>
<dbReference type="InterPro" id="IPR002104">
    <property type="entry name" value="Integrase_catalytic"/>
</dbReference>
<feature type="active site" evidence="11">
    <location>
        <position position="265"/>
    </location>
</feature>
<evidence type="ECO:0000256" key="2">
    <source>
        <dbReference type="ARBA" id="ARBA00010450"/>
    </source>
</evidence>
<keyword evidence="6 11" id="KW-0159">Chromosome partition</keyword>
<keyword evidence="5 11" id="KW-0132">Cell division</keyword>
<feature type="domain" description="Tyr recombinase" evidence="12">
    <location>
        <begin position="127"/>
        <end position="310"/>
    </location>
</feature>
<accession>A0A0R1MRC2</accession>
<name>A0A0R1MRC2_9LACO</name>
<feature type="active site" evidence="11">
    <location>
        <position position="262"/>
    </location>
</feature>
<evidence type="ECO:0000259" key="12">
    <source>
        <dbReference type="PROSITE" id="PS51898"/>
    </source>
</evidence>
<evidence type="ECO:0000313" key="15">
    <source>
        <dbReference type="Proteomes" id="UP000051448"/>
    </source>
</evidence>
<dbReference type="GO" id="GO:0007059">
    <property type="term" value="P:chromosome segregation"/>
    <property type="evidence" value="ECO:0007669"/>
    <property type="project" value="UniProtKB-UniRule"/>
</dbReference>
<evidence type="ECO:0000256" key="7">
    <source>
        <dbReference type="ARBA" id="ARBA00022908"/>
    </source>
</evidence>
<evidence type="ECO:0000259" key="13">
    <source>
        <dbReference type="PROSITE" id="PS51900"/>
    </source>
</evidence>
<dbReference type="PROSITE" id="PS51898">
    <property type="entry name" value="TYR_RECOMBINASE"/>
    <property type="match status" value="1"/>
</dbReference>
<evidence type="ECO:0000256" key="8">
    <source>
        <dbReference type="ARBA" id="ARBA00023125"/>
    </source>
</evidence>
<dbReference type="STRING" id="1423759.FC92_GL000033"/>
<evidence type="ECO:0000256" key="10">
    <source>
        <dbReference type="ARBA" id="ARBA00023306"/>
    </source>
</evidence>
<dbReference type="PATRIC" id="fig|1423759.3.peg.33"/>
<dbReference type="GO" id="GO:0051301">
    <property type="term" value="P:cell division"/>
    <property type="evidence" value="ECO:0007669"/>
    <property type="project" value="UniProtKB-KW"/>
</dbReference>
<evidence type="ECO:0000256" key="9">
    <source>
        <dbReference type="ARBA" id="ARBA00023172"/>
    </source>
</evidence>
<keyword evidence="15" id="KW-1185">Reference proteome</keyword>
<dbReference type="PANTHER" id="PTHR30349:SF81">
    <property type="entry name" value="TYROSINE RECOMBINASE XERC"/>
    <property type="match status" value="1"/>
</dbReference>
<comment type="function">
    <text evidence="11">Site-specific tyrosine recombinase, which acts by catalyzing the cutting and rejoining of the recombining DNA molecules. The XerC-XerD complex is essential to convert dimers of the bacterial chromosome into monomers to permit their segregation at cell division. It also contributes to the segregational stability of plasmids.</text>
</comment>
<dbReference type="InterPro" id="IPR011932">
    <property type="entry name" value="Recomb_XerD"/>
</dbReference>
<evidence type="ECO:0000256" key="3">
    <source>
        <dbReference type="ARBA" id="ARBA00015810"/>
    </source>
</evidence>
<dbReference type="HAMAP" id="MF_01808">
    <property type="entry name" value="Recomb_XerC_XerD"/>
    <property type="match status" value="1"/>
</dbReference>
<dbReference type="AlphaFoldDB" id="A0A0R1MRC2"/>
<dbReference type="InterPro" id="IPR013762">
    <property type="entry name" value="Integrase-like_cat_sf"/>
</dbReference>
<dbReference type="GO" id="GO:0005737">
    <property type="term" value="C:cytoplasm"/>
    <property type="evidence" value="ECO:0007669"/>
    <property type="project" value="UniProtKB-SubCell"/>
</dbReference>
<dbReference type="Pfam" id="PF00589">
    <property type="entry name" value="Phage_integrase"/>
    <property type="match status" value="1"/>
</dbReference>
<dbReference type="PANTHER" id="PTHR30349">
    <property type="entry name" value="PHAGE INTEGRASE-RELATED"/>
    <property type="match status" value="1"/>
</dbReference>
<proteinExistence type="inferred from homology"/>
<dbReference type="HAMAP" id="MF_01807">
    <property type="entry name" value="Recomb_XerD"/>
    <property type="match status" value="1"/>
</dbReference>
<keyword evidence="10 11" id="KW-0131">Cell cycle</keyword>
<dbReference type="InterPro" id="IPR044068">
    <property type="entry name" value="CB"/>
</dbReference>
<dbReference type="Gene3D" id="1.10.150.130">
    <property type="match status" value="1"/>
</dbReference>
<dbReference type="PROSITE" id="PS51900">
    <property type="entry name" value="CB"/>
    <property type="match status" value="1"/>
</dbReference>
<dbReference type="SUPFAM" id="SSF56349">
    <property type="entry name" value="DNA breaking-rejoining enzymes"/>
    <property type="match status" value="1"/>
</dbReference>
<dbReference type="CDD" id="cd00798">
    <property type="entry name" value="INT_XerDC_C"/>
    <property type="match status" value="1"/>
</dbReference>
<dbReference type="Gene3D" id="1.10.443.10">
    <property type="entry name" value="Intergrase catalytic core"/>
    <property type="match status" value="1"/>
</dbReference>
<keyword evidence="8 11" id="KW-0238">DNA-binding</keyword>
<dbReference type="GO" id="GO:0003677">
    <property type="term" value="F:DNA binding"/>
    <property type="evidence" value="ECO:0007669"/>
    <property type="project" value="UniProtKB-UniRule"/>
</dbReference>
<organism evidence="14 15">
    <name type="scientific">Liquorilactobacillus hordei DSM 19519</name>
    <dbReference type="NCBI Taxonomy" id="1423759"/>
    <lineage>
        <taxon>Bacteria</taxon>
        <taxon>Bacillati</taxon>
        <taxon>Bacillota</taxon>
        <taxon>Bacilli</taxon>
        <taxon>Lactobacillales</taxon>
        <taxon>Lactobacillaceae</taxon>
        <taxon>Liquorilactobacillus</taxon>
    </lineage>
</organism>
<dbReference type="EMBL" id="AZDX01000001">
    <property type="protein sequence ID" value="KRL08244.1"/>
    <property type="molecule type" value="Genomic_DNA"/>
</dbReference>
<sequence>MRIVWQKKSRNWLSCINEGEHIKNTILDYIHYLKVERGLSENTVNSYQNDLVQFIAFLETKKIDDFAIITRQVIVDFLELEANQKKATSSIVRSVTSLRKFFQYLVEEGRIQNDPMELIDAPKKSEHLPEVLSTTEVEKLLNSPDTAKPLGVRNRAILELMYATGLRVSEVINIRLADLHLSLGLIQTIGKGQKERIVPIGDKAISWVEQYLNDVRPKLLGKQQSNFLFLNHHGKKLTRQGIWKNLKVDVLHAGIEKNVTPHTLRHSFATHILENGADLRIVQELLGHADISTTQIYTHLSKRRLAEIYGKYHPRA</sequence>
<dbReference type="NCBIfam" id="TIGR02225">
    <property type="entry name" value="recomb_XerD"/>
    <property type="match status" value="1"/>
</dbReference>
<comment type="subcellular location">
    <subcellularLocation>
        <location evidence="1 11">Cytoplasm</location>
    </subcellularLocation>
</comment>
<protein>
    <recommendedName>
        <fullName evidence="3 11">Tyrosine recombinase XerD</fullName>
    </recommendedName>
</protein>